<dbReference type="AlphaFoldDB" id="A0A1I4MF55"/>
<dbReference type="Gene3D" id="3.90.550.20">
    <property type="match status" value="1"/>
</dbReference>
<sequence length="278" mass="31386">MQSHDLLPVGTVWVGPELNWIARMSLQSLLHAGHPVTLFHTDTIQDPKLPGLSLVPARELWDYPETLLTHVSPAVFSDFFRLHMIRKARMIWADTDVLCVRPFVPRDGYLVGYEHGGWINGAVLMLPDSSPTLNELITRFDDPSFVPDWLFHRFKGKARKAGPERALYEACRLAPNVVGPKALTHMLPKHGEDGHVLPYQILNPLPWSLADVYFNPHGGVEPWLNDQTMAVHIYTSRIRRHHKQVRPMAGSFMARFAETIGFDMDAHGPTAEHSADTA</sequence>
<dbReference type="EMBL" id="FOTQ01000003">
    <property type="protein sequence ID" value="SFM01780.1"/>
    <property type="molecule type" value="Genomic_DNA"/>
</dbReference>
<dbReference type="InterPro" id="IPR029044">
    <property type="entry name" value="Nucleotide-diphossugar_trans"/>
</dbReference>
<organism evidence="1 2">
    <name type="scientific">Shimia aestuarii</name>
    <dbReference type="NCBI Taxonomy" id="254406"/>
    <lineage>
        <taxon>Bacteria</taxon>
        <taxon>Pseudomonadati</taxon>
        <taxon>Pseudomonadota</taxon>
        <taxon>Alphaproteobacteria</taxon>
        <taxon>Rhodobacterales</taxon>
        <taxon>Roseobacteraceae</taxon>
    </lineage>
</organism>
<dbReference type="STRING" id="254406.SAMN04488042_10345"/>
<evidence type="ECO:0000313" key="2">
    <source>
        <dbReference type="Proteomes" id="UP000199144"/>
    </source>
</evidence>
<protein>
    <recommendedName>
        <fullName evidence="3">Galactosyltransferase Lgt5</fullName>
    </recommendedName>
</protein>
<evidence type="ECO:0008006" key="3">
    <source>
        <dbReference type="Google" id="ProtNLM"/>
    </source>
</evidence>
<gene>
    <name evidence="1" type="ORF">SAMN04488042_10345</name>
</gene>
<accession>A0A1I4MF55</accession>
<name>A0A1I4MF55_9RHOB</name>
<keyword evidence="2" id="KW-1185">Reference proteome</keyword>
<dbReference type="OrthoDB" id="5354021at2"/>
<proteinExistence type="predicted"/>
<evidence type="ECO:0000313" key="1">
    <source>
        <dbReference type="EMBL" id="SFM01780.1"/>
    </source>
</evidence>
<dbReference type="SUPFAM" id="SSF53448">
    <property type="entry name" value="Nucleotide-diphospho-sugar transferases"/>
    <property type="match status" value="1"/>
</dbReference>
<reference evidence="1 2" key="1">
    <citation type="submission" date="2016-10" db="EMBL/GenBank/DDBJ databases">
        <authorList>
            <person name="de Groot N.N."/>
        </authorList>
    </citation>
    <scope>NUCLEOTIDE SEQUENCE [LARGE SCALE GENOMIC DNA]</scope>
    <source>
        <strain evidence="1 2">DSM 15283</strain>
    </source>
</reference>
<dbReference type="Proteomes" id="UP000199144">
    <property type="component" value="Unassembled WGS sequence"/>
</dbReference>